<gene>
    <name evidence="1" type="ORF">H4O24_04925</name>
</gene>
<sequence>MIFLDRPRDHDDHTVADFFELLCLVNMDRQISTDTLRDFIDDNRGNKTFQLTDNQLNDVLGQIGWRIEAFADWYPFRLTNSDRVLQAEDLLTDNQKRYISLLACGNLPFFPRANRQALTDFFEMVSGSVLKEMWPSNGQSIIVGKNNTELTGSKADRMNVLGKLLGGNPNIQDSDFRAGDRGDGGIDLAAYLTLDSWEHQNIVAALAQCACSRSDWTIKHGEITNTRLRSLIPSAVPWAELIFTPISFRSNSGKWAVPADVPGVTLIDRLRIVLSLMRLEPTEFQSIPQFVEDLLGYRLDVV</sequence>
<evidence type="ECO:0000313" key="2">
    <source>
        <dbReference type="Proteomes" id="UP000515297"/>
    </source>
</evidence>
<reference evidence="1 2" key="1">
    <citation type="submission" date="2020-08" db="EMBL/GenBank/DDBJ databases">
        <authorList>
            <person name="Liu G."/>
            <person name="Sun C."/>
        </authorList>
    </citation>
    <scope>NUCLEOTIDE SEQUENCE [LARGE SCALE GENOMIC DNA]</scope>
    <source>
        <strain evidence="1 2">OT19</strain>
    </source>
</reference>
<dbReference type="EMBL" id="CP060052">
    <property type="protein sequence ID" value="QNE05991.1"/>
    <property type="molecule type" value="Genomic_DNA"/>
</dbReference>
<accession>A0A7G6VW76</accession>
<evidence type="ECO:0000313" key="1">
    <source>
        <dbReference type="EMBL" id="QNE05991.1"/>
    </source>
</evidence>
<organism evidence="1 2">
    <name type="scientific">Croceicoccus marinus</name>
    <dbReference type="NCBI Taxonomy" id="450378"/>
    <lineage>
        <taxon>Bacteria</taxon>
        <taxon>Pseudomonadati</taxon>
        <taxon>Pseudomonadota</taxon>
        <taxon>Alphaproteobacteria</taxon>
        <taxon>Sphingomonadales</taxon>
        <taxon>Erythrobacteraceae</taxon>
        <taxon>Croceicoccus</taxon>
    </lineage>
</organism>
<dbReference type="RefSeq" id="WP_185885034.1">
    <property type="nucleotide sequence ID" value="NZ_CP060052.1"/>
</dbReference>
<protein>
    <submittedName>
        <fullName evidence="1">Uncharacterized protein</fullName>
    </submittedName>
</protein>
<dbReference type="AlphaFoldDB" id="A0A7G6VW76"/>
<dbReference type="Proteomes" id="UP000515297">
    <property type="component" value="Chromosome"/>
</dbReference>
<name>A0A7G6VW76_9SPHN</name>
<proteinExistence type="predicted"/>